<organism evidence="1 2">
    <name type="scientific">Trifolium pratense</name>
    <name type="common">Red clover</name>
    <dbReference type="NCBI Taxonomy" id="57577"/>
    <lineage>
        <taxon>Eukaryota</taxon>
        <taxon>Viridiplantae</taxon>
        <taxon>Streptophyta</taxon>
        <taxon>Embryophyta</taxon>
        <taxon>Tracheophyta</taxon>
        <taxon>Spermatophyta</taxon>
        <taxon>Magnoliopsida</taxon>
        <taxon>eudicotyledons</taxon>
        <taxon>Gunneridae</taxon>
        <taxon>Pentapetalae</taxon>
        <taxon>rosids</taxon>
        <taxon>fabids</taxon>
        <taxon>Fabales</taxon>
        <taxon>Fabaceae</taxon>
        <taxon>Papilionoideae</taxon>
        <taxon>50 kb inversion clade</taxon>
        <taxon>NPAAA clade</taxon>
        <taxon>Hologalegina</taxon>
        <taxon>IRL clade</taxon>
        <taxon>Trifolieae</taxon>
        <taxon>Trifolium</taxon>
    </lineage>
</organism>
<accession>A0ACB0K756</accession>
<keyword evidence="2" id="KW-1185">Reference proteome</keyword>
<reference evidence="1" key="1">
    <citation type="submission" date="2023-10" db="EMBL/GenBank/DDBJ databases">
        <authorList>
            <person name="Rodriguez Cubillos JULIANA M."/>
            <person name="De Vega J."/>
        </authorList>
    </citation>
    <scope>NUCLEOTIDE SEQUENCE</scope>
</reference>
<sequence>MKIKLKTKPALPLGFTSTNSNNNFEQKTIPELLNILRGTCQFATYDAIEGVLVNRDMILTTEIQQQLQHKFELEKLQLQEKLQMEERLRIQVEEEVKKRDKLCEKGKRVEESYEKLLKEVKTGIGYRNNRIIKLVKKKNGDLECGVKNLKEKCNDDSNKFVVMGTKDMELESKVLELRKMNEKLAEDSNKLGVMIIKILVGWNQAAHAWTNLPSNGSDEIKVMIKKYTDESSSNKFSDVVFNSATSFRPSIPPKRVIEFLRNNRTQNKNTAVVI</sequence>
<protein>
    <submittedName>
        <fullName evidence="1">Uncharacterized protein</fullName>
    </submittedName>
</protein>
<name>A0ACB0K756_TRIPR</name>
<dbReference type="Proteomes" id="UP001177021">
    <property type="component" value="Unassembled WGS sequence"/>
</dbReference>
<gene>
    <name evidence="1" type="ORF">MILVUS5_LOCUS20174</name>
</gene>
<comment type="caution">
    <text evidence="1">The sequence shown here is derived from an EMBL/GenBank/DDBJ whole genome shotgun (WGS) entry which is preliminary data.</text>
</comment>
<evidence type="ECO:0000313" key="2">
    <source>
        <dbReference type="Proteomes" id="UP001177021"/>
    </source>
</evidence>
<evidence type="ECO:0000313" key="1">
    <source>
        <dbReference type="EMBL" id="CAJ2652730.1"/>
    </source>
</evidence>
<proteinExistence type="predicted"/>
<dbReference type="EMBL" id="CASHSV030000206">
    <property type="protein sequence ID" value="CAJ2652730.1"/>
    <property type="molecule type" value="Genomic_DNA"/>
</dbReference>